<proteinExistence type="predicted"/>
<dbReference type="Pfam" id="PF13432">
    <property type="entry name" value="TPR_16"/>
    <property type="match status" value="1"/>
</dbReference>
<feature type="domain" description="LysM" evidence="6">
    <location>
        <begin position="213"/>
        <end position="260"/>
    </location>
</feature>
<dbReference type="Gene3D" id="3.10.350.10">
    <property type="entry name" value="LysM domain"/>
    <property type="match status" value="2"/>
</dbReference>
<evidence type="ECO:0000259" key="6">
    <source>
        <dbReference type="PROSITE" id="PS51782"/>
    </source>
</evidence>
<dbReference type="KEGG" id="dalk:DSCA_11100"/>
<evidence type="ECO:0000256" key="2">
    <source>
        <dbReference type="ARBA" id="ARBA00022803"/>
    </source>
</evidence>
<feature type="region of interest" description="Disordered" evidence="4">
    <location>
        <begin position="290"/>
        <end position="321"/>
    </location>
</feature>
<dbReference type="PANTHER" id="PTHR44943">
    <property type="entry name" value="CELLULOSE SYNTHASE OPERON PROTEIN C"/>
    <property type="match status" value="1"/>
</dbReference>
<feature type="repeat" description="TPR" evidence="3">
    <location>
        <begin position="33"/>
        <end position="66"/>
    </location>
</feature>
<dbReference type="OrthoDB" id="5412831at2"/>
<dbReference type="Pfam" id="PF13181">
    <property type="entry name" value="TPR_8"/>
    <property type="match status" value="1"/>
</dbReference>
<feature type="repeat" description="TPR" evidence="3">
    <location>
        <begin position="84"/>
        <end position="117"/>
    </location>
</feature>
<dbReference type="SMART" id="SM00028">
    <property type="entry name" value="TPR"/>
    <property type="match status" value="7"/>
</dbReference>
<dbReference type="SUPFAM" id="SSF54106">
    <property type="entry name" value="LysM domain"/>
    <property type="match status" value="1"/>
</dbReference>
<dbReference type="InterPro" id="IPR036779">
    <property type="entry name" value="LysM_dom_sf"/>
</dbReference>
<dbReference type="InterPro" id="IPR011990">
    <property type="entry name" value="TPR-like_helical_dom_sf"/>
</dbReference>
<evidence type="ECO:0000256" key="5">
    <source>
        <dbReference type="SAM" id="SignalP"/>
    </source>
</evidence>
<organism evidence="7 8">
    <name type="scientific">Desulfosarcina alkanivorans</name>
    <dbReference type="NCBI Taxonomy" id="571177"/>
    <lineage>
        <taxon>Bacteria</taxon>
        <taxon>Pseudomonadati</taxon>
        <taxon>Thermodesulfobacteriota</taxon>
        <taxon>Desulfobacteria</taxon>
        <taxon>Desulfobacterales</taxon>
        <taxon>Desulfosarcinaceae</taxon>
        <taxon>Desulfosarcina</taxon>
    </lineage>
</organism>
<keyword evidence="8" id="KW-1185">Reference proteome</keyword>
<feature type="repeat" description="TPR" evidence="3">
    <location>
        <begin position="412"/>
        <end position="445"/>
    </location>
</feature>
<evidence type="ECO:0000313" key="8">
    <source>
        <dbReference type="Proteomes" id="UP000427906"/>
    </source>
</evidence>
<dbReference type="InterPro" id="IPR018392">
    <property type="entry name" value="LysM"/>
</dbReference>
<dbReference type="AlphaFoldDB" id="A0A5K7YGF9"/>
<feature type="repeat" description="TPR" evidence="3">
    <location>
        <begin position="501"/>
        <end position="534"/>
    </location>
</feature>
<reference evidence="7 8" key="1">
    <citation type="submission" date="2019-11" db="EMBL/GenBank/DDBJ databases">
        <title>Comparative genomics of hydrocarbon-degrading Desulfosarcina strains.</title>
        <authorList>
            <person name="Watanabe M."/>
            <person name="Kojima H."/>
            <person name="Fukui M."/>
        </authorList>
    </citation>
    <scope>NUCLEOTIDE SEQUENCE [LARGE SCALE GENOMIC DNA]</scope>
    <source>
        <strain evidence="7 8">PL12</strain>
    </source>
</reference>
<evidence type="ECO:0000256" key="3">
    <source>
        <dbReference type="PROSITE-ProRule" id="PRU00339"/>
    </source>
</evidence>
<dbReference type="CDD" id="cd00118">
    <property type="entry name" value="LysM"/>
    <property type="match status" value="1"/>
</dbReference>
<dbReference type="InterPro" id="IPR019734">
    <property type="entry name" value="TPR_rpt"/>
</dbReference>
<protein>
    <recommendedName>
        <fullName evidence="6">LysM domain-containing protein</fullName>
    </recommendedName>
</protein>
<dbReference type="Pfam" id="PF01476">
    <property type="entry name" value="LysM"/>
    <property type="match status" value="2"/>
</dbReference>
<feature type="chain" id="PRO_5024299745" description="LysM domain-containing protein" evidence="5">
    <location>
        <begin position="26"/>
        <end position="560"/>
    </location>
</feature>
<keyword evidence="2 3" id="KW-0802">TPR repeat</keyword>
<dbReference type="PROSITE" id="PS51782">
    <property type="entry name" value="LYSM"/>
    <property type="match status" value="2"/>
</dbReference>
<sequence length="560" mass="62831">MNRKHLCIGLGLLLLIMWGCQTPQAPREKDKQANAYIEQAHAYEAQGNLVEALEQYKLAGTIEPDETIIIDSIERLEKELDRLAETHYQAGLRFRDKGKWDLAKKEFLKALRYRPDHEKAAAMLQQRQPAGGKKFITHQIAPGESISKLALKYYGDYKKYHHIANFNNMSDATQVRVGQRIMVPAIDGVTVEDLNRISAGPSTSPAMVEGEYTLHQIQPGESLSKIAKMYYGDVKLFHVIAEYNGIADPTSVKVGQKVKVPRLESPAAAAPEKPYLPEAAEPVPDVAYAPETDESEPVAPTSEPAPESPDTLQQEVSEPVDQVSEYRETGISLFNEQKYDETIVELQKVLSAAPDDAVAIDYISRSYVALGREHLAANRIDAAKTAITTALDYDDNCRDCNDLLDACRTMEADALRAKGEQQFNSNQYDRAVSTLERALALDPDDPSTADLLFQTNYQKALILFNKQDYLAAKASFEKAIAIKPDCNDCRRYIEESMEAFKEFHYNEGIVFFGQEKLKQAIASWEKVTSVDPDYKDVRQNLKKATLLNDRLERIKKSTAE</sequence>
<gene>
    <name evidence="7" type="ORF">DSCA_11100</name>
</gene>
<dbReference type="PROSITE" id="PS50005">
    <property type="entry name" value="TPR"/>
    <property type="match status" value="4"/>
</dbReference>
<evidence type="ECO:0000256" key="1">
    <source>
        <dbReference type="ARBA" id="ARBA00022737"/>
    </source>
</evidence>
<name>A0A5K7YGF9_9BACT</name>
<dbReference type="SMART" id="SM00257">
    <property type="entry name" value="LysM"/>
    <property type="match status" value="2"/>
</dbReference>
<evidence type="ECO:0000313" key="7">
    <source>
        <dbReference type="EMBL" id="BBO67180.1"/>
    </source>
</evidence>
<dbReference type="RefSeq" id="WP_155315466.1">
    <property type="nucleotide sequence ID" value="NZ_AP021874.1"/>
</dbReference>
<feature type="signal peptide" evidence="5">
    <location>
        <begin position="1"/>
        <end position="25"/>
    </location>
</feature>
<feature type="domain" description="LysM" evidence="6">
    <location>
        <begin position="136"/>
        <end position="183"/>
    </location>
</feature>
<keyword evidence="1" id="KW-0677">Repeat</keyword>
<dbReference type="InterPro" id="IPR051685">
    <property type="entry name" value="Ycf3/AcsC/BcsC/TPR_MFPF"/>
</dbReference>
<dbReference type="PANTHER" id="PTHR44943:SF4">
    <property type="entry name" value="TPR REPEAT-CONTAINING PROTEIN MJ0798"/>
    <property type="match status" value="1"/>
</dbReference>
<evidence type="ECO:0000256" key="4">
    <source>
        <dbReference type="SAM" id="MobiDB-lite"/>
    </source>
</evidence>
<dbReference type="Proteomes" id="UP000427906">
    <property type="component" value="Chromosome"/>
</dbReference>
<accession>A0A5K7YGF9</accession>
<keyword evidence="5" id="KW-0732">Signal</keyword>
<dbReference type="SUPFAM" id="SSF48452">
    <property type="entry name" value="TPR-like"/>
    <property type="match status" value="2"/>
</dbReference>
<dbReference type="Gene3D" id="1.25.40.10">
    <property type="entry name" value="Tetratricopeptide repeat domain"/>
    <property type="match status" value="3"/>
</dbReference>
<dbReference type="EMBL" id="AP021874">
    <property type="protein sequence ID" value="BBO67180.1"/>
    <property type="molecule type" value="Genomic_DNA"/>
</dbReference>